<dbReference type="Proteomes" id="UP000245462">
    <property type="component" value="Unassembled WGS sequence"/>
</dbReference>
<comment type="caution">
    <text evidence="1">The sequence shown here is derived from an EMBL/GenBank/DDBJ whole genome shotgun (WGS) entry which is preliminary data.</text>
</comment>
<dbReference type="AlphaFoldDB" id="A0A2U1FES9"/>
<sequence>MIIIISFLIFYTTHEYEQWRKGTDIFLIRNSLHFFFIRNKLRIKTKHR</sequence>
<reference evidence="1 2" key="1">
    <citation type="submission" date="2018-04" db="EMBL/GenBank/DDBJ databases">
        <title>Genomic Encyclopedia of Type Strains, Phase IV (KMG-IV): sequencing the most valuable type-strain genomes for metagenomic binning, comparative biology and taxonomic classification.</title>
        <authorList>
            <person name="Goeker M."/>
        </authorList>
    </citation>
    <scope>NUCLEOTIDE SEQUENCE [LARGE SCALE GENOMIC DNA]</scope>
    <source>
        <strain evidence="1 2">DSM 28520</strain>
    </source>
</reference>
<keyword evidence="2" id="KW-1185">Reference proteome</keyword>
<name>A0A2U1FES9_9PORP</name>
<evidence type="ECO:0000313" key="1">
    <source>
        <dbReference type="EMBL" id="PVZ10672.1"/>
    </source>
</evidence>
<protein>
    <submittedName>
        <fullName evidence="1">Uncharacterized protein</fullName>
    </submittedName>
</protein>
<gene>
    <name evidence="1" type="ORF">C7382_10737</name>
</gene>
<accession>A0A2U1FES9</accession>
<dbReference type="EMBL" id="QEKY01000007">
    <property type="protein sequence ID" value="PVZ10672.1"/>
    <property type="molecule type" value="Genomic_DNA"/>
</dbReference>
<evidence type="ECO:0000313" key="2">
    <source>
        <dbReference type="Proteomes" id="UP000245462"/>
    </source>
</evidence>
<proteinExistence type="predicted"/>
<organism evidence="1 2">
    <name type="scientific">Porphyromonas loveana</name>
    <dbReference type="NCBI Taxonomy" id="1884669"/>
    <lineage>
        <taxon>Bacteria</taxon>
        <taxon>Pseudomonadati</taxon>
        <taxon>Bacteroidota</taxon>
        <taxon>Bacteroidia</taxon>
        <taxon>Bacteroidales</taxon>
        <taxon>Porphyromonadaceae</taxon>
        <taxon>Porphyromonas</taxon>
    </lineage>
</organism>